<evidence type="ECO:0000256" key="3">
    <source>
        <dbReference type="SAM" id="MobiDB-lite"/>
    </source>
</evidence>
<protein>
    <recommendedName>
        <fullName evidence="2">SWR1-complex protein 5</fullName>
    </recommendedName>
</protein>
<dbReference type="PANTHER" id="PTHR48407:SF1">
    <property type="entry name" value="CRANIOFACIAL DEVELOPMENT PROTEIN 1"/>
    <property type="match status" value="1"/>
</dbReference>
<gene>
    <name evidence="5" type="ORF">OH76DRAFT_1360422</name>
</gene>
<dbReference type="PANTHER" id="PTHR48407">
    <property type="entry name" value="CRANIOFACIAL DEVELOPMENT PROTEIN 1"/>
    <property type="match status" value="1"/>
</dbReference>
<sequence>MDSDSENDSDYVPPKDDGKAHTSFATEGRASKRARTNAPLEALTSSEATDNKKGGDEIYAQFKASLTAPSQPTHTPAPHEVVKIVKRYRFAGEEVIEVKEVPADSDEAKKWPQWTPSADASAQAPAGDPSTSQAGLAASAAVTSATSAAPVKPPAKRPGPRKAKSKLADIAPSTKEPIKKLTTLDKSAMDWRAHVEGESIKEELDANRRGGGYLEKVEFLQRVEARKEEVLDASKGKRRR</sequence>
<keyword evidence="6" id="KW-1185">Reference proteome</keyword>
<dbReference type="STRING" id="139420.A0A371CUL5"/>
<feature type="compositionally biased region" description="Basic residues" evidence="3">
    <location>
        <begin position="154"/>
        <end position="165"/>
    </location>
</feature>
<evidence type="ECO:0000256" key="2">
    <source>
        <dbReference type="ARBA" id="ARBA00019138"/>
    </source>
</evidence>
<evidence type="ECO:0000313" key="5">
    <source>
        <dbReference type="EMBL" id="RDX43960.1"/>
    </source>
</evidence>
<dbReference type="Proteomes" id="UP000256964">
    <property type="component" value="Unassembled WGS sequence"/>
</dbReference>
<evidence type="ECO:0000259" key="4">
    <source>
        <dbReference type="PROSITE" id="PS51279"/>
    </source>
</evidence>
<feature type="compositionally biased region" description="Basic and acidic residues" evidence="3">
    <location>
        <begin position="99"/>
        <end position="110"/>
    </location>
</feature>
<feature type="domain" description="BCNT-C" evidence="4">
    <location>
        <begin position="161"/>
        <end position="240"/>
    </location>
</feature>
<feature type="region of interest" description="Disordered" evidence="3">
    <location>
        <begin position="99"/>
        <end position="181"/>
    </location>
</feature>
<feature type="compositionally biased region" description="Low complexity" evidence="3">
    <location>
        <begin position="130"/>
        <end position="150"/>
    </location>
</feature>
<dbReference type="AlphaFoldDB" id="A0A371CUL5"/>
<proteinExistence type="inferred from homology"/>
<name>A0A371CUL5_9APHY</name>
<evidence type="ECO:0000313" key="6">
    <source>
        <dbReference type="Proteomes" id="UP000256964"/>
    </source>
</evidence>
<dbReference type="OrthoDB" id="445677at2759"/>
<dbReference type="InterPro" id="IPR011421">
    <property type="entry name" value="BCNT-C"/>
</dbReference>
<comment type="similarity">
    <text evidence="1">Belongs to the SWC5 family.</text>
</comment>
<dbReference type="InterPro" id="IPR027124">
    <property type="entry name" value="Swc5/CFDP1/2"/>
</dbReference>
<reference evidence="5 6" key="1">
    <citation type="journal article" date="2018" name="Biotechnol. Biofuels">
        <title>Integrative visual omics of the white-rot fungus Polyporus brumalis exposes the biotechnological potential of its oxidative enzymes for delignifying raw plant biomass.</title>
        <authorList>
            <person name="Miyauchi S."/>
            <person name="Rancon A."/>
            <person name="Drula E."/>
            <person name="Hage H."/>
            <person name="Chaduli D."/>
            <person name="Favel A."/>
            <person name="Grisel S."/>
            <person name="Henrissat B."/>
            <person name="Herpoel-Gimbert I."/>
            <person name="Ruiz-Duenas F.J."/>
            <person name="Chevret D."/>
            <person name="Hainaut M."/>
            <person name="Lin J."/>
            <person name="Wang M."/>
            <person name="Pangilinan J."/>
            <person name="Lipzen A."/>
            <person name="Lesage-Meessen L."/>
            <person name="Navarro D."/>
            <person name="Riley R."/>
            <person name="Grigoriev I.V."/>
            <person name="Zhou S."/>
            <person name="Raouche S."/>
            <person name="Rosso M.N."/>
        </authorList>
    </citation>
    <scope>NUCLEOTIDE SEQUENCE [LARGE SCALE GENOMIC DNA]</scope>
    <source>
        <strain evidence="5 6">BRFM 1820</strain>
    </source>
</reference>
<organism evidence="5 6">
    <name type="scientific">Lentinus brumalis</name>
    <dbReference type="NCBI Taxonomy" id="2498619"/>
    <lineage>
        <taxon>Eukaryota</taxon>
        <taxon>Fungi</taxon>
        <taxon>Dikarya</taxon>
        <taxon>Basidiomycota</taxon>
        <taxon>Agaricomycotina</taxon>
        <taxon>Agaricomycetes</taxon>
        <taxon>Polyporales</taxon>
        <taxon>Polyporaceae</taxon>
        <taxon>Lentinus</taxon>
    </lineage>
</organism>
<dbReference type="GO" id="GO:0000812">
    <property type="term" value="C:Swr1 complex"/>
    <property type="evidence" value="ECO:0007669"/>
    <property type="project" value="TreeGrafter"/>
</dbReference>
<evidence type="ECO:0000256" key="1">
    <source>
        <dbReference type="ARBA" id="ARBA00010465"/>
    </source>
</evidence>
<feature type="region of interest" description="Disordered" evidence="3">
    <location>
        <begin position="1"/>
        <end position="56"/>
    </location>
</feature>
<accession>A0A371CUL5</accession>
<dbReference type="PROSITE" id="PS51279">
    <property type="entry name" value="BCNT_C"/>
    <property type="match status" value="1"/>
</dbReference>
<dbReference type="EMBL" id="KZ857457">
    <property type="protein sequence ID" value="RDX43960.1"/>
    <property type="molecule type" value="Genomic_DNA"/>
</dbReference>
<dbReference type="Pfam" id="PF07572">
    <property type="entry name" value="BCNT"/>
    <property type="match status" value="1"/>
</dbReference>